<evidence type="ECO:0000256" key="5">
    <source>
        <dbReference type="SAM" id="Phobius"/>
    </source>
</evidence>
<feature type="transmembrane region" description="Helical" evidence="5">
    <location>
        <begin position="43"/>
        <end position="64"/>
    </location>
</feature>
<dbReference type="InterPro" id="IPR008952">
    <property type="entry name" value="Tetraspanin_EC2_sf"/>
</dbReference>
<dbReference type="PANTHER" id="PTHR19282">
    <property type="entry name" value="TETRASPANIN"/>
    <property type="match status" value="1"/>
</dbReference>
<dbReference type="RefSeq" id="XP_034108808.1">
    <property type="nucleotide sequence ID" value="XM_034252917.2"/>
</dbReference>
<feature type="transmembrane region" description="Helical" evidence="5">
    <location>
        <begin position="71"/>
        <end position="94"/>
    </location>
</feature>
<evidence type="ECO:0000256" key="1">
    <source>
        <dbReference type="ARBA" id="ARBA00004141"/>
    </source>
</evidence>
<protein>
    <submittedName>
        <fullName evidence="7 8">Protein late bloomer</fullName>
    </submittedName>
</protein>
<keyword evidence="4 5" id="KW-0472">Membrane</keyword>
<gene>
    <name evidence="7 8" type="primary">LOC117570973</name>
</gene>
<dbReference type="OrthoDB" id="6361633at2759"/>
<dbReference type="AlphaFoldDB" id="A0A6P8X9P8"/>
<evidence type="ECO:0000313" key="8">
    <source>
        <dbReference type="RefSeq" id="XP_034108808.1"/>
    </source>
</evidence>
<dbReference type="Gene3D" id="1.10.1450.10">
    <property type="entry name" value="Tetraspanin"/>
    <property type="match status" value="1"/>
</dbReference>
<reference evidence="7 8" key="1">
    <citation type="submission" date="2025-04" db="UniProtKB">
        <authorList>
            <consortium name="RefSeq"/>
        </authorList>
    </citation>
    <scope>IDENTIFICATION</scope>
    <source>
        <strain evidence="7 8">15112-1751.03</strain>
        <tissue evidence="7 8">Whole Adult</tissue>
    </source>
</reference>
<sequence length="208" mass="22661">MGCATTAVKIISIALNVILALLALGSIGWIAFNSDTGTDETIIASYVASVLIVLLAFTGIYAAIRESVCLTATVAVLLLVLAILQILTTCLFLHPMKVESAQKQIDVAWQTHNMDGIQQIYECCGKSSAQDYVHLNQAIPPSCYADLQQTANTMFIKGCVNEMQNHYDNGKFAIIVASWVLAAFELGCFAVAVFLGISFRNKQRRMQF</sequence>
<dbReference type="Pfam" id="PF00335">
    <property type="entry name" value="Tetraspanin"/>
    <property type="match status" value="1"/>
</dbReference>
<feature type="transmembrane region" description="Helical" evidence="5">
    <location>
        <begin position="172"/>
        <end position="197"/>
    </location>
</feature>
<organism evidence="6 8">
    <name type="scientific">Drosophila albomicans</name>
    <name type="common">Fruit fly</name>
    <dbReference type="NCBI Taxonomy" id="7291"/>
    <lineage>
        <taxon>Eukaryota</taxon>
        <taxon>Metazoa</taxon>
        <taxon>Ecdysozoa</taxon>
        <taxon>Arthropoda</taxon>
        <taxon>Hexapoda</taxon>
        <taxon>Insecta</taxon>
        <taxon>Pterygota</taxon>
        <taxon>Neoptera</taxon>
        <taxon>Endopterygota</taxon>
        <taxon>Diptera</taxon>
        <taxon>Brachycera</taxon>
        <taxon>Muscomorpha</taxon>
        <taxon>Ephydroidea</taxon>
        <taxon>Drosophilidae</taxon>
        <taxon>Drosophila</taxon>
    </lineage>
</organism>
<keyword evidence="6" id="KW-1185">Reference proteome</keyword>
<dbReference type="Proteomes" id="UP000515160">
    <property type="component" value="Chromosome 3"/>
</dbReference>
<evidence type="ECO:0000313" key="6">
    <source>
        <dbReference type="Proteomes" id="UP000515160"/>
    </source>
</evidence>
<keyword evidence="2 5" id="KW-0812">Transmembrane</keyword>
<dbReference type="PANTHER" id="PTHR19282:SF521">
    <property type="entry name" value="IP01817P-RELATED"/>
    <property type="match status" value="1"/>
</dbReference>
<accession>A0A6P8X9P8</accession>
<proteinExistence type="predicted"/>
<dbReference type="CDD" id="cd03127">
    <property type="entry name" value="tetraspanin_LEL"/>
    <property type="match status" value="1"/>
</dbReference>
<evidence type="ECO:0000256" key="3">
    <source>
        <dbReference type="ARBA" id="ARBA00022989"/>
    </source>
</evidence>
<dbReference type="SUPFAM" id="SSF48652">
    <property type="entry name" value="Tetraspanin"/>
    <property type="match status" value="1"/>
</dbReference>
<dbReference type="InterPro" id="IPR018499">
    <property type="entry name" value="Tetraspanin/Peripherin"/>
</dbReference>
<dbReference type="GeneID" id="117570973"/>
<name>A0A6P8X9P8_DROAB</name>
<dbReference type="GO" id="GO:0005886">
    <property type="term" value="C:plasma membrane"/>
    <property type="evidence" value="ECO:0007669"/>
    <property type="project" value="TreeGrafter"/>
</dbReference>
<evidence type="ECO:0000256" key="2">
    <source>
        <dbReference type="ARBA" id="ARBA00022692"/>
    </source>
</evidence>
<evidence type="ECO:0000256" key="4">
    <source>
        <dbReference type="ARBA" id="ARBA00023136"/>
    </source>
</evidence>
<evidence type="ECO:0000313" key="7">
    <source>
        <dbReference type="RefSeq" id="XP_034108807.1"/>
    </source>
</evidence>
<comment type="subcellular location">
    <subcellularLocation>
        <location evidence="1">Membrane</location>
        <topology evidence="1">Multi-pass membrane protein</topology>
    </subcellularLocation>
</comment>
<keyword evidence="3 5" id="KW-1133">Transmembrane helix</keyword>
<dbReference type="RefSeq" id="XP_034108807.1">
    <property type="nucleotide sequence ID" value="XM_034252916.2"/>
</dbReference>
<feature type="transmembrane region" description="Helical" evidence="5">
    <location>
        <begin position="7"/>
        <end position="31"/>
    </location>
</feature>